<name>A0ABQ7H0G9_DUNSA</name>
<dbReference type="Gene3D" id="1.20.1280.50">
    <property type="match status" value="1"/>
</dbReference>
<dbReference type="InterPro" id="IPR036047">
    <property type="entry name" value="F-box-like_dom_sf"/>
</dbReference>
<gene>
    <name evidence="2" type="ORF">DUNSADRAFT_17042</name>
</gene>
<reference evidence="2" key="1">
    <citation type="submission" date="2017-08" db="EMBL/GenBank/DDBJ databases">
        <authorList>
            <person name="Polle J.E."/>
            <person name="Barry K."/>
            <person name="Cushman J."/>
            <person name="Schmutz J."/>
            <person name="Tran D."/>
            <person name="Hathwaick L.T."/>
            <person name="Yim W.C."/>
            <person name="Jenkins J."/>
            <person name="Mckie-Krisberg Z.M."/>
            <person name="Prochnik S."/>
            <person name="Lindquist E."/>
            <person name="Dockter R.B."/>
            <person name="Adam C."/>
            <person name="Molina H."/>
            <person name="Bunkerborg J."/>
            <person name="Jin E."/>
            <person name="Buchheim M."/>
            <person name="Magnuson J."/>
        </authorList>
    </citation>
    <scope>NUCLEOTIDE SEQUENCE</scope>
    <source>
        <strain evidence="2">CCAP 19/18</strain>
    </source>
</reference>
<accession>A0ABQ7H0G9</accession>
<dbReference type="Proteomes" id="UP000815325">
    <property type="component" value="Unassembled WGS sequence"/>
</dbReference>
<dbReference type="SUPFAM" id="SSF81383">
    <property type="entry name" value="F-box domain"/>
    <property type="match status" value="1"/>
</dbReference>
<sequence length="275" mass="31480">MSNATEVLCSKQHLLRRVLEGLNPGEACKMALVCKQWHDAVTNRSDLYWRDQCIKVGFWNPPESRSPDCATDNQWFFYFAKRMICRVRIRNFFLKYVAFLPRTGQLAFNPGASLPELDQTEHKLGVRMPWELWELYRYRNGQSPASGVFWTDDTRLLCLSELQLEHRELGSNHKNFRTTAMESLLSAFPLSCFPLSKDQNRPPPPASAVYEAGCSRGKETTLIASDIPCILFAENASGNHKYSMDIVTGCVLKTRGLTTTFFAPSLQRYIQIHLM</sequence>
<dbReference type="InterPro" id="IPR001810">
    <property type="entry name" value="F-box_dom"/>
</dbReference>
<keyword evidence="3" id="KW-1185">Reference proteome</keyword>
<protein>
    <recommendedName>
        <fullName evidence="1">F-box domain-containing protein</fullName>
    </recommendedName>
</protein>
<evidence type="ECO:0000313" key="3">
    <source>
        <dbReference type="Proteomes" id="UP000815325"/>
    </source>
</evidence>
<comment type="caution">
    <text evidence="2">The sequence shown here is derived from an EMBL/GenBank/DDBJ whole genome shotgun (WGS) entry which is preliminary data.</text>
</comment>
<proteinExistence type="predicted"/>
<evidence type="ECO:0000259" key="1">
    <source>
        <dbReference type="Pfam" id="PF00646"/>
    </source>
</evidence>
<organism evidence="2 3">
    <name type="scientific">Dunaliella salina</name>
    <name type="common">Green alga</name>
    <name type="synonym">Protococcus salinus</name>
    <dbReference type="NCBI Taxonomy" id="3046"/>
    <lineage>
        <taxon>Eukaryota</taxon>
        <taxon>Viridiplantae</taxon>
        <taxon>Chlorophyta</taxon>
        <taxon>core chlorophytes</taxon>
        <taxon>Chlorophyceae</taxon>
        <taxon>CS clade</taxon>
        <taxon>Chlamydomonadales</taxon>
        <taxon>Dunaliellaceae</taxon>
        <taxon>Dunaliella</taxon>
    </lineage>
</organism>
<dbReference type="Pfam" id="PF00646">
    <property type="entry name" value="F-box"/>
    <property type="match status" value="1"/>
</dbReference>
<feature type="domain" description="F-box" evidence="1">
    <location>
        <begin position="13"/>
        <end position="44"/>
    </location>
</feature>
<dbReference type="EMBL" id="MU069516">
    <property type="protein sequence ID" value="KAF5840345.1"/>
    <property type="molecule type" value="Genomic_DNA"/>
</dbReference>
<evidence type="ECO:0000313" key="2">
    <source>
        <dbReference type="EMBL" id="KAF5840345.1"/>
    </source>
</evidence>